<keyword evidence="4" id="KW-1185">Reference proteome</keyword>
<comment type="caution">
    <text evidence="3">The sequence shown here is derived from an EMBL/GenBank/DDBJ whole genome shotgun (WGS) entry which is preliminary data.</text>
</comment>
<evidence type="ECO:0000313" key="3">
    <source>
        <dbReference type="EMBL" id="KAI8040674.1"/>
    </source>
</evidence>
<name>A0A9P9YPB7_9MUSC</name>
<dbReference type="AlphaFoldDB" id="A0A9P9YPB7"/>
<evidence type="ECO:0000256" key="1">
    <source>
        <dbReference type="SAM" id="MobiDB-lite"/>
    </source>
</evidence>
<sequence>MITKVADRDTRPGKKEDSSSKKFRTLTNAIRFCTWTVGADVTKPEYKFYWRTYMTGMLIFMFMLCTGYTVYVDVVINADWVALLQTCCQSGAGIQGGTKFLCVLFYRK</sequence>
<accession>A0A9P9YPB7</accession>
<feature type="transmembrane region" description="Helical" evidence="2">
    <location>
        <begin position="53"/>
        <end position="71"/>
    </location>
</feature>
<proteinExistence type="predicted"/>
<dbReference type="Proteomes" id="UP001059596">
    <property type="component" value="Unassembled WGS sequence"/>
</dbReference>
<evidence type="ECO:0000313" key="4">
    <source>
        <dbReference type="Proteomes" id="UP001059596"/>
    </source>
</evidence>
<protein>
    <submittedName>
        <fullName evidence="3">Uncharacterized protein</fullName>
    </submittedName>
</protein>
<keyword evidence="2" id="KW-1133">Transmembrane helix</keyword>
<organism evidence="3 4">
    <name type="scientific">Drosophila gunungcola</name>
    <name type="common">fruit fly</name>
    <dbReference type="NCBI Taxonomy" id="103775"/>
    <lineage>
        <taxon>Eukaryota</taxon>
        <taxon>Metazoa</taxon>
        <taxon>Ecdysozoa</taxon>
        <taxon>Arthropoda</taxon>
        <taxon>Hexapoda</taxon>
        <taxon>Insecta</taxon>
        <taxon>Pterygota</taxon>
        <taxon>Neoptera</taxon>
        <taxon>Endopterygota</taxon>
        <taxon>Diptera</taxon>
        <taxon>Brachycera</taxon>
        <taxon>Muscomorpha</taxon>
        <taxon>Ephydroidea</taxon>
        <taxon>Drosophilidae</taxon>
        <taxon>Drosophila</taxon>
        <taxon>Sophophora</taxon>
    </lineage>
</organism>
<feature type="region of interest" description="Disordered" evidence="1">
    <location>
        <begin position="1"/>
        <end position="20"/>
    </location>
</feature>
<keyword evidence="2" id="KW-0472">Membrane</keyword>
<dbReference type="EMBL" id="JAMKOV010000004">
    <property type="protein sequence ID" value="KAI8040674.1"/>
    <property type="molecule type" value="Genomic_DNA"/>
</dbReference>
<evidence type="ECO:0000256" key="2">
    <source>
        <dbReference type="SAM" id="Phobius"/>
    </source>
</evidence>
<keyword evidence="2" id="KW-0812">Transmembrane</keyword>
<gene>
    <name evidence="3" type="ORF">M5D96_006617</name>
</gene>
<reference evidence="3" key="1">
    <citation type="journal article" date="2023" name="Genome Biol. Evol.">
        <title>Long-read-based Genome Assembly of Drosophila gunungcola Reveals Fewer Chemosensory Genes in Flower-breeding Species.</title>
        <authorList>
            <person name="Negi A."/>
            <person name="Liao B.Y."/>
            <person name="Yeh S.D."/>
        </authorList>
    </citation>
    <scope>NUCLEOTIDE SEQUENCE</scope>
    <source>
        <strain evidence="3">Sukarami</strain>
    </source>
</reference>